<comment type="caution">
    <text evidence="2">The sequence shown here is derived from an EMBL/GenBank/DDBJ whole genome shotgun (WGS) entry which is preliminary data.</text>
</comment>
<accession>A0A5C4MIF9</accession>
<protein>
    <submittedName>
        <fullName evidence="2">Uncharacterized protein</fullName>
    </submittedName>
</protein>
<name>A0A5C4MIF9_9ACTN</name>
<dbReference type="EMBL" id="VDFR01000100">
    <property type="protein sequence ID" value="TNC41844.1"/>
    <property type="molecule type" value="Genomic_DNA"/>
</dbReference>
<dbReference type="AlphaFoldDB" id="A0A5C4MIF9"/>
<feature type="region of interest" description="Disordered" evidence="1">
    <location>
        <begin position="26"/>
        <end position="47"/>
    </location>
</feature>
<evidence type="ECO:0000256" key="1">
    <source>
        <dbReference type="SAM" id="MobiDB-lite"/>
    </source>
</evidence>
<organism evidence="2 3">
    <name type="scientific">Mumia zhuanghuii</name>
    <dbReference type="NCBI Taxonomy" id="2585211"/>
    <lineage>
        <taxon>Bacteria</taxon>
        <taxon>Bacillati</taxon>
        <taxon>Actinomycetota</taxon>
        <taxon>Actinomycetes</taxon>
        <taxon>Propionibacteriales</taxon>
        <taxon>Nocardioidaceae</taxon>
        <taxon>Mumia</taxon>
    </lineage>
</organism>
<dbReference type="RefSeq" id="WP_139106575.1">
    <property type="nucleotide sequence ID" value="NZ_VDFR01000100.1"/>
</dbReference>
<dbReference type="Proteomes" id="UP000306740">
    <property type="component" value="Unassembled WGS sequence"/>
</dbReference>
<sequence length="91" mass="10714">MDLLPQLTLRYRHDQARPCRYGADVAREHRRPHGQLQRPRLQGDACLGRHPREERRCAERHSNRLPARELGLLHLAKEWPGEPCELPRLEA</sequence>
<proteinExistence type="predicted"/>
<evidence type="ECO:0000313" key="3">
    <source>
        <dbReference type="Proteomes" id="UP000306740"/>
    </source>
</evidence>
<gene>
    <name evidence="2" type="ORF">FHE65_21690</name>
</gene>
<reference evidence="2 3" key="1">
    <citation type="submission" date="2019-05" db="EMBL/GenBank/DDBJ databases">
        <title>Mumia sp. nov., isolated from the intestinal contents of plateau pika (Ochotona curzoniae) in the Qinghai-Tibet plateau of China.</title>
        <authorList>
            <person name="Tian Z."/>
        </authorList>
    </citation>
    <scope>NUCLEOTIDE SEQUENCE [LARGE SCALE GENOMIC DNA]</scope>
    <source>
        <strain evidence="3">527</strain>
    </source>
</reference>
<evidence type="ECO:0000313" key="2">
    <source>
        <dbReference type="EMBL" id="TNC41844.1"/>
    </source>
</evidence>